<evidence type="ECO:0000313" key="4">
    <source>
        <dbReference type="Proteomes" id="UP001596047"/>
    </source>
</evidence>
<dbReference type="SMART" id="SM00267">
    <property type="entry name" value="GGDEF"/>
    <property type="match status" value="1"/>
</dbReference>
<dbReference type="Gene3D" id="3.30.450.40">
    <property type="match status" value="2"/>
</dbReference>
<comment type="caution">
    <text evidence="3">The sequence shown here is derived from an EMBL/GenBank/DDBJ whole genome shotgun (WGS) entry which is preliminary data.</text>
</comment>
<dbReference type="InterPro" id="IPR050469">
    <property type="entry name" value="Diguanylate_Cyclase"/>
</dbReference>
<dbReference type="SUPFAM" id="SSF55073">
    <property type="entry name" value="Nucleotide cyclase"/>
    <property type="match status" value="1"/>
</dbReference>
<evidence type="ECO:0000256" key="1">
    <source>
        <dbReference type="SAM" id="MobiDB-lite"/>
    </source>
</evidence>
<dbReference type="PANTHER" id="PTHR45138:SF9">
    <property type="entry name" value="DIGUANYLATE CYCLASE DGCM-RELATED"/>
    <property type="match status" value="1"/>
</dbReference>
<dbReference type="RefSeq" id="WP_379190777.1">
    <property type="nucleotide sequence ID" value="NZ_JBHSOW010000092.1"/>
</dbReference>
<dbReference type="InterPro" id="IPR029787">
    <property type="entry name" value="Nucleotide_cyclase"/>
</dbReference>
<proteinExistence type="predicted"/>
<evidence type="ECO:0000259" key="2">
    <source>
        <dbReference type="PROSITE" id="PS50887"/>
    </source>
</evidence>
<gene>
    <name evidence="3" type="ORF">ACFPYJ_24110</name>
</gene>
<dbReference type="InterPro" id="IPR029016">
    <property type="entry name" value="GAF-like_dom_sf"/>
</dbReference>
<dbReference type="CDD" id="cd01949">
    <property type="entry name" value="GGDEF"/>
    <property type="match status" value="1"/>
</dbReference>
<accession>A0ABW0W5X6</accession>
<dbReference type="Proteomes" id="UP001596047">
    <property type="component" value="Unassembled WGS sequence"/>
</dbReference>
<dbReference type="InterPro" id="IPR003018">
    <property type="entry name" value="GAF"/>
</dbReference>
<feature type="region of interest" description="Disordered" evidence="1">
    <location>
        <begin position="1"/>
        <end position="20"/>
    </location>
</feature>
<dbReference type="SUPFAM" id="SSF55781">
    <property type="entry name" value="GAF domain-like"/>
    <property type="match status" value="2"/>
</dbReference>
<dbReference type="PROSITE" id="PS50887">
    <property type="entry name" value="GGDEF"/>
    <property type="match status" value="1"/>
</dbReference>
<dbReference type="InterPro" id="IPR043128">
    <property type="entry name" value="Rev_trsase/Diguanyl_cyclase"/>
</dbReference>
<keyword evidence="3" id="KW-0548">Nucleotidyltransferase</keyword>
<dbReference type="NCBIfam" id="TIGR00254">
    <property type="entry name" value="GGDEF"/>
    <property type="match status" value="1"/>
</dbReference>
<sequence>MHKSIRSDHTTKADKLSVNQHETQHSPIWFHHEDINDTHEPQLHNLLSRSFKQWINETAHSPLSSGCFAVCDKEGRIVALNRELEVFDRDSREIAELEELALAASRADKLLESEHAIAKPIEKRSLCQVFAVLVWIPGIQLDGAQALLRAAALHLRSVFYHLFEFTYVQNLLIQQQASDKEAIRRDTLIQVAKRLHDQNDVSSVLNVLLMDLEHLYPHAKVDLYLSQDHVNGDPRVKPLLIRHAATDTYVKAFLDGKPIVEHRNDNLVELAIPMSGKQAVYGVLSITMNSEYWDDADMRALIMLSDTAGSAFENAKLFEQSNLLIGELQLINELTKRLNQSLRLNEIFEFAMTELRSIFNADFCNLLQLKKEMNTFQVVSSNLPAAVNEIYSTEYGFCGVVYETKEPLIISDYHTTRVVDSQLMDVTGSRSLIAAPIMANTEVLGVIMVSHQSPNYFSYDNYKLLQVLSTHIGLAISNASLHAAVRRMVITDNLTGLHARHYLNEQIQSRQRKDPSGSLILVDIDNFKKVNDTYGHQIGDRILIAVSDVIRSCIRESDIAARWGGEELAVYLPQIRAEQAYRIAERIRCLVEEQTEPSVTVSCGISEWIFEDEKVSVESLFYRADMALYEAKNNGRNRIFLG</sequence>
<feature type="compositionally biased region" description="Basic and acidic residues" evidence="1">
    <location>
        <begin position="1"/>
        <end position="15"/>
    </location>
</feature>
<dbReference type="SMART" id="SM00065">
    <property type="entry name" value="GAF"/>
    <property type="match status" value="1"/>
</dbReference>
<keyword evidence="4" id="KW-1185">Reference proteome</keyword>
<reference evidence="4" key="1">
    <citation type="journal article" date="2019" name="Int. J. Syst. Evol. Microbiol.">
        <title>The Global Catalogue of Microorganisms (GCM) 10K type strain sequencing project: providing services to taxonomists for standard genome sequencing and annotation.</title>
        <authorList>
            <consortium name="The Broad Institute Genomics Platform"/>
            <consortium name="The Broad Institute Genome Sequencing Center for Infectious Disease"/>
            <person name="Wu L."/>
            <person name="Ma J."/>
        </authorList>
    </citation>
    <scope>NUCLEOTIDE SEQUENCE [LARGE SCALE GENOMIC DNA]</scope>
    <source>
        <strain evidence="4">CGMCC 1.3240</strain>
    </source>
</reference>
<protein>
    <submittedName>
        <fullName evidence="3">Sensor domain-containing diguanylate cyclase</fullName>
        <ecNumber evidence="3">2.7.7.65</ecNumber>
    </submittedName>
</protein>
<name>A0ABW0W5X6_9BACL</name>
<dbReference type="Pfam" id="PF00990">
    <property type="entry name" value="GGDEF"/>
    <property type="match status" value="1"/>
</dbReference>
<evidence type="ECO:0000313" key="3">
    <source>
        <dbReference type="EMBL" id="MFC5652144.1"/>
    </source>
</evidence>
<dbReference type="InterPro" id="IPR000160">
    <property type="entry name" value="GGDEF_dom"/>
</dbReference>
<dbReference type="PANTHER" id="PTHR45138">
    <property type="entry name" value="REGULATORY COMPONENTS OF SENSORY TRANSDUCTION SYSTEM"/>
    <property type="match status" value="1"/>
</dbReference>
<feature type="domain" description="GGDEF" evidence="2">
    <location>
        <begin position="515"/>
        <end position="642"/>
    </location>
</feature>
<dbReference type="EMBL" id="JBHSOW010000092">
    <property type="protein sequence ID" value="MFC5652144.1"/>
    <property type="molecule type" value="Genomic_DNA"/>
</dbReference>
<dbReference type="GO" id="GO:0052621">
    <property type="term" value="F:diguanylate cyclase activity"/>
    <property type="evidence" value="ECO:0007669"/>
    <property type="project" value="UniProtKB-EC"/>
</dbReference>
<keyword evidence="3" id="KW-0808">Transferase</keyword>
<organism evidence="3 4">
    <name type="scientific">Paenibacillus solisilvae</name>
    <dbReference type="NCBI Taxonomy" id="2486751"/>
    <lineage>
        <taxon>Bacteria</taxon>
        <taxon>Bacillati</taxon>
        <taxon>Bacillota</taxon>
        <taxon>Bacilli</taxon>
        <taxon>Bacillales</taxon>
        <taxon>Paenibacillaceae</taxon>
        <taxon>Paenibacillus</taxon>
    </lineage>
</organism>
<dbReference type="Gene3D" id="3.30.70.270">
    <property type="match status" value="1"/>
</dbReference>
<dbReference type="Pfam" id="PF01590">
    <property type="entry name" value="GAF"/>
    <property type="match status" value="1"/>
</dbReference>
<dbReference type="EC" id="2.7.7.65" evidence="3"/>